<dbReference type="InterPro" id="IPR036179">
    <property type="entry name" value="Ig-like_dom_sf"/>
</dbReference>
<evidence type="ECO:0000256" key="2">
    <source>
        <dbReference type="ARBA" id="ARBA00023180"/>
    </source>
</evidence>
<keyword evidence="6" id="KW-1185">Reference proteome</keyword>
<reference evidence="5 6" key="1">
    <citation type="submission" date="2018-10" db="EMBL/GenBank/DDBJ databases">
        <title>Improved assembly of the deer mouse Peromyscus maniculatus genome.</title>
        <authorList>
            <person name="Lassance J.-M."/>
            <person name="Hoekstra H.E."/>
        </authorList>
    </citation>
    <scope>NUCLEOTIDE SEQUENCE [LARGE SCALE GENOMIC DNA]</scope>
</reference>
<dbReference type="FunFam" id="2.60.40.10:FF:001726">
    <property type="entry name" value="Signal-regulatory protein beta 3"/>
    <property type="match status" value="1"/>
</dbReference>
<dbReference type="InterPro" id="IPR013783">
    <property type="entry name" value="Ig-like_fold"/>
</dbReference>
<dbReference type="Pfam" id="PF07654">
    <property type="entry name" value="C1-set"/>
    <property type="match status" value="3"/>
</dbReference>
<dbReference type="InterPro" id="IPR007110">
    <property type="entry name" value="Ig-like_dom"/>
</dbReference>
<evidence type="ECO:0000256" key="1">
    <source>
        <dbReference type="ARBA" id="ARBA00023157"/>
    </source>
</evidence>
<keyword evidence="1" id="KW-1015">Disulfide bond</keyword>
<organism evidence="5 6">
    <name type="scientific">Peromyscus maniculatus bairdii</name>
    <name type="common">Prairie deer mouse</name>
    <dbReference type="NCBI Taxonomy" id="230844"/>
    <lineage>
        <taxon>Eukaryota</taxon>
        <taxon>Metazoa</taxon>
        <taxon>Chordata</taxon>
        <taxon>Craniata</taxon>
        <taxon>Vertebrata</taxon>
        <taxon>Euteleostomi</taxon>
        <taxon>Mammalia</taxon>
        <taxon>Eutheria</taxon>
        <taxon>Euarchontoglires</taxon>
        <taxon>Glires</taxon>
        <taxon>Rodentia</taxon>
        <taxon>Myomorpha</taxon>
        <taxon>Muroidea</taxon>
        <taxon>Cricetidae</taxon>
        <taxon>Neotominae</taxon>
        <taxon>Peromyscus</taxon>
    </lineage>
</organism>
<reference evidence="5" key="3">
    <citation type="submission" date="2025-09" db="UniProtKB">
        <authorList>
            <consortium name="Ensembl"/>
        </authorList>
    </citation>
    <scope>IDENTIFICATION</scope>
</reference>
<dbReference type="PANTHER" id="PTHR19971">
    <property type="entry name" value="SIGNAL-REGULATORY PROTEIN BETA"/>
    <property type="match status" value="1"/>
</dbReference>
<dbReference type="GeneTree" id="ENSGT00960000186656"/>
<feature type="transmembrane region" description="Helical" evidence="3">
    <location>
        <begin position="12"/>
        <end position="29"/>
    </location>
</feature>
<feature type="domain" description="Ig-like" evidence="4">
    <location>
        <begin position="27"/>
        <end position="121"/>
    </location>
</feature>
<keyword evidence="3" id="KW-0472">Membrane</keyword>
<keyword evidence="2" id="KW-0325">Glycoprotein</keyword>
<keyword evidence="3" id="KW-1133">Transmembrane helix</keyword>
<feature type="domain" description="Ig-like" evidence="4">
    <location>
        <begin position="130"/>
        <end position="205"/>
    </location>
</feature>
<dbReference type="SUPFAM" id="SSF48726">
    <property type="entry name" value="Immunoglobulin"/>
    <property type="match status" value="4"/>
</dbReference>
<name>A0A8C8UJX3_PERMB</name>
<dbReference type="Gene3D" id="2.60.40.10">
    <property type="entry name" value="Immunoglobulins"/>
    <property type="match status" value="4"/>
</dbReference>
<dbReference type="SMART" id="SM00407">
    <property type="entry name" value="IGc1"/>
    <property type="match status" value="3"/>
</dbReference>
<dbReference type="PROSITE" id="PS50835">
    <property type="entry name" value="IG_LIKE"/>
    <property type="match status" value="3"/>
</dbReference>
<reference evidence="5" key="2">
    <citation type="submission" date="2025-08" db="UniProtKB">
        <authorList>
            <consortium name="Ensembl"/>
        </authorList>
    </citation>
    <scope>IDENTIFICATION</scope>
</reference>
<evidence type="ECO:0000313" key="6">
    <source>
        <dbReference type="Proteomes" id="UP000694547"/>
    </source>
</evidence>
<dbReference type="InterPro" id="IPR003597">
    <property type="entry name" value="Ig_C1-set"/>
</dbReference>
<dbReference type="AlphaFoldDB" id="A0A8C8UJX3"/>
<proteinExistence type="predicted"/>
<evidence type="ECO:0000313" key="5">
    <source>
        <dbReference type="Ensembl" id="ENSPEMP00000032380.1"/>
    </source>
</evidence>
<sequence length="481" mass="54086">GLHFDLSEYSQLVFICLFVFVFLAGKPFISLKGLEQRTVTSNSVPFTCTTGPFSSRNLSVNWFKNNNRHPASAPQWLPISRDVYYVTSKAWVALAKQDIFSQITCEVTHGDLDEPLKMTINLSQVLLVIPTLKITMNRDKAHQRVNLTCHVSHFYPQNVQLIWTKNNNKILTPGLPHVTRNSDATYSLKHTLQDIAKSDESTFSCWVFQYDQPPLWVNITLGAQASTRKRVTHHGCKSPLSFPSLLTFTCTAGLFHSRNLSVNWLKDNNKHPALVPQVVPINRDIFYVTSKASVTLAKQDIFSQITCEVTHVDLNEPLKMTIDLSQVLLVNLTCHVNYFYPQNVQLTWAKNGHNILTPELSQATRNSDGTYSLKHTLQEDSFFFLTLGCKKLPRLRIPGPQIISGNITNHTVNSAGCFLKEKGSHKVGGNPLCTPFSLLPVVFLHAHMLLVVISSIYSPRYILFRPQGGTVTLPARASLFL</sequence>
<keyword evidence="3" id="KW-0812">Transmembrane</keyword>
<evidence type="ECO:0000256" key="3">
    <source>
        <dbReference type="SAM" id="Phobius"/>
    </source>
</evidence>
<protein>
    <recommendedName>
        <fullName evidence="4">Ig-like domain-containing protein</fullName>
    </recommendedName>
</protein>
<dbReference type="InterPro" id="IPR051755">
    <property type="entry name" value="Ig-like_CS_Receptor"/>
</dbReference>
<dbReference type="Ensembl" id="ENSPEMT00000034346.1">
    <property type="protein sequence ID" value="ENSPEMP00000032380.1"/>
    <property type="gene ID" value="ENSPEMG00000030059.1"/>
</dbReference>
<evidence type="ECO:0000259" key="4">
    <source>
        <dbReference type="PROSITE" id="PS50835"/>
    </source>
</evidence>
<feature type="domain" description="Ig-like" evidence="4">
    <location>
        <begin position="213"/>
        <end position="325"/>
    </location>
</feature>
<accession>A0A8C8UJX3</accession>
<dbReference type="Proteomes" id="UP000694547">
    <property type="component" value="Chromosome 4"/>
</dbReference>